<reference evidence="2" key="1">
    <citation type="journal article" date="2019" name="Toxins">
        <title>Detection of Abrin-Like and Prepropulchellin-Like Toxin Genes and Transcripts Using Whole Genome Sequencing and Full-Length Transcript Sequencing of Abrus precatorius.</title>
        <authorList>
            <person name="Hovde B.T."/>
            <person name="Daligault H.E."/>
            <person name="Hanschen E.R."/>
            <person name="Kunde Y.A."/>
            <person name="Johnson M.B."/>
            <person name="Starkenburg S.R."/>
            <person name="Johnson S.L."/>
        </authorList>
    </citation>
    <scope>NUCLEOTIDE SEQUENCE [LARGE SCALE GENOMIC DNA]</scope>
</reference>
<dbReference type="Pfam" id="PF10536">
    <property type="entry name" value="PMD"/>
    <property type="match status" value="1"/>
</dbReference>
<feature type="domain" description="Aminotransferase-like plant mobile" evidence="1">
    <location>
        <begin position="2"/>
        <end position="186"/>
    </location>
</feature>
<dbReference type="GeneID" id="113859643"/>
<gene>
    <name evidence="3" type="primary">LOC113859643</name>
</gene>
<dbReference type="KEGG" id="aprc:113859643"/>
<evidence type="ECO:0000313" key="3">
    <source>
        <dbReference type="RefSeq" id="XP_027348163.1"/>
    </source>
</evidence>
<sequence length="194" mass="22317">MCDVLLGGRPSMNDIEGSEIKLKWLTEHLGWLPVNSDIRRAQHARGYILSLLGHVLMPNKNNSVVHTKFLQLLAQVNEIGNYSGGSACLSFLYRGLDRGSRHDAREICGCIILLQVWAWHRLPWLAPIPGELIVFPLVLRWRKIRYPANSPFKNIGSIRLALDRMGVHEFLWRPYEDDDIDALIPDNVRRERFV</sequence>
<dbReference type="InterPro" id="IPR044824">
    <property type="entry name" value="MAIN-like"/>
</dbReference>
<reference evidence="3" key="2">
    <citation type="submission" date="2025-08" db="UniProtKB">
        <authorList>
            <consortium name="RefSeq"/>
        </authorList>
    </citation>
    <scope>IDENTIFICATION</scope>
    <source>
        <tissue evidence="3">Young leaves</tissue>
    </source>
</reference>
<protein>
    <submittedName>
        <fullName evidence="3">Serine/threonine-protein phosphatase 7 long form homolog</fullName>
    </submittedName>
</protein>
<dbReference type="RefSeq" id="XP_027348163.1">
    <property type="nucleotide sequence ID" value="XM_027492362.1"/>
</dbReference>
<name>A0A8B8KXS9_ABRPR</name>
<dbReference type="PANTHER" id="PTHR46033">
    <property type="entry name" value="PROTEIN MAIN-LIKE 2"/>
    <property type="match status" value="1"/>
</dbReference>
<organism evidence="2 3">
    <name type="scientific">Abrus precatorius</name>
    <name type="common">Indian licorice</name>
    <name type="synonym">Glycine abrus</name>
    <dbReference type="NCBI Taxonomy" id="3816"/>
    <lineage>
        <taxon>Eukaryota</taxon>
        <taxon>Viridiplantae</taxon>
        <taxon>Streptophyta</taxon>
        <taxon>Embryophyta</taxon>
        <taxon>Tracheophyta</taxon>
        <taxon>Spermatophyta</taxon>
        <taxon>Magnoliopsida</taxon>
        <taxon>eudicotyledons</taxon>
        <taxon>Gunneridae</taxon>
        <taxon>Pentapetalae</taxon>
        <taxon>rosids</taxon>
        <taxon>fabids</taxon>
        <taxon>Fabales</taxon>
        <taxon>Fabaceae</taxon>
        <taxon>Papilionoideae</taxon>
        <taxon>50 kb inversion clade</taxon>
        <taxon>NPAAA clade</taxon>
        <taxon>indigoferoid/millettioid clade</taxon>
        <taxon>Abreae</taxon>
        <taxon>Abrus</taxon>
    </lineage>
</organism>
<dbReference type="Proteomes" id="UP000694853">
    <property type="component" value="Unplaced"/>
</dbReference>
<dbReference type="PANTHER" id="PTHR46033:SF8">
    <property type="entry name" value="PROTEIN MAINTENANCE OF MERISTEMS-LIKE"/>
    <property type="match status" value="1"/>
</dbReference>
<dbReference type="OrthoDB" id="1436018at2759"/>
<evidence type="ECO:0000313" key="2">
    <source>
        <dbReference type="Proteomes" id="UP000694853"/>
    </source>
</evidence>
<evidence type="ECO:0000259" key="1">
    <source>
        <dbReference type="Pfam" id="PF10536"/>
    </source>
</evidence>
<proteinExistence type="predicted"/>
<accession>A0A8B8KXS9</accession>
<dbReference type="InterPro" id="IPR019557">
    <property type="entry name" value="AminoTfrase-like_pln_mobile"/>
</dbReference>
<keyword evidence="2" id="KW-1185">Reference proteome</keyword>
<dbReference type="GO" id="GO:0010073">
    <property type="term" value="P:meristem maintenance"/>
    <property type="evidence" value="ECO:0007669"/>
    <property type="project" value="InterPro"/>
</dbReference>
<dbReference type="AlphaFoldDB" id="A0A8B8KXS9"/>